<dbReference type="KEGG" id="dpx:DAPPUDRAFT_264763"/>
<keyword evidence="2" id="KW-1185">Reference proteome</keyword>
<evidence type="ECO:0000313" key="2">
    <source>
        <dbReference type="Proteomes" id="UP000000305"/>
    </source>
</evidence>
<sequence length="290" mass="33753">MGVVVNSIHTIHTFNFKVDCNTNQAFRLTIKLKKIMQRMRRAEFMGQPASGRSEKSIEPFSNAVDTLPRLTFTRRRREVKQLFMEYFRLNTWFKKLLRILGTSGTVLQNTLSRLPGAHKKTCFATSQFQEIEIETERKKVQNLSPEQYCPSSFPDLILLYSEGDHEMQQLAGEVIEWGTYENQVVLNDPSSTDISLGYPGDGLTDELDVQCYVPWTSSDNPNVATYDIKIRYPRDIYLDIQLDVDWTILRRLKTTNFEFLKSMMFCISRESNPDFFGGNRVRYQHATLDR</sequence>
<accession>E9HSA3</accession>
<proteinExistence type="predicted"/>
<dbReference type="InParanoid" id="E9HSA3"/>
<dbReference type="EMBL" id="GL732747">
    <property type="protein sequence ID" value="EFX65371.1"/>
    <property type="molecule type" value="Genomic_DNA"/>
</dbReference>
<name>E9HSA3_DAPPU</name>
<dbReference type="HOGENOM" id="CLU_960626_0_0_1"/>
<evidence type="ECO:0000313" key="1">
    <source>
        <dbReference type="EMBL" id="EFX65371.1"/>
    </source>
</evidence>
<dbReference type="Proteomes" id="UP000000305">
    <property type="component" value="Unassembled WGS sequence"/>
</dbReference>
<organism evidence="1 2">
    <name type="scientific">Daphnia pulex</name>
    <name type="common">Water flea</name>
    <dbReference type="NCBI Taxonomy" id="6669"/>
    <lineage>
        <taxon>Eukaryota</taxon>
        <taxon>Metazoa</taxon>
        <taxon>Ecdysozoa</taxon>
        <taxon>Arthropoda</taxon>
        <taxon>Crustacea</taxon>
        <taxon>Branchiopoda</taxon>
        <taxon>Diplostraca</taxon>
        <taxon>Cladocera</taxon>
        <taxon>Anomopoda</taxon>
        <taxon>Daphniidae</taxon>
        <taxon>Daphnia</taxon>
    </lineage>
</organism>
<protein>
    <submittedName>
        <fullName evidence="1">Uncharacterized protein</fullName>
    </submittedName>
</protein>
<reference evidence="1 2" key="1">
    <citation type="journal article" date="2011" name="Science">
        <title>The ecoresponsive genome of Daphnia pulex.</title>
        <authorList>
            <person name="Colbourne J.K."/>
            <person name="Pfrender M.E."/>
            <person name="Gilbert D."/>
            <person name="Thomas W.K."/>
            <person name="Tucker A."/>
            <person name="Oakley T.H."/>
            <person name="Tokishita S."/>
            <person name="Aerts A."/>
            <person name="Arnold G.J."/>
            <person name="Basu M.K."/>
            <person name="Bauer D.J."/>
            <person name="Caceres C.E."/>
            <person name="Carmel L."/>
            <person name="Casola C."/>
            <person name="Choi J.H."/>
            <person name="Detter J.C."/>
            <person name="Dong Q."/>
            <person name="Dusheyko S."/>
            <person name="Eads B.D."/>
            <person name="Frohlich T."/>
            <person name="Geiler-Samerotte K.A."/>
            <person name="Gerlach D."/>
            <person name="Hatcher P."/>
            <person name="Jogdeo S."/>
            <person name="Krijgsveld J."/>
            <person name="Kriventseva E.V."/>
            <person name="Kultz D."/>
            <person name="Laforsch C."/>
            <person name="Lindquist E."/>
            <person name="Lopez J."/>
            <person name="Manak J.R."/>
            <person name="Muller J."/>
            <person name="Pangilinan J."/>
            <person name="Patwardhan R.P."/>
            <person name="Pitluck S."/>
            <person name="Pritham E.J."/>
            <person name="Rechtsteiner A."/>
            <person name="Rho M."/>
            <person name="Rogozin I.B."/>
            <person name="Sakarya O."/>
            <person name="Salamov A."/>
            <person name="Schaack S."/>
            <person name="Shapiro H."/>
            <person name="Shiga Y."/>
            <person name="Skalitzky C."/>
            <person name="Smith Z."/>
            <person name="Souvorov A."/>
            <person name="Sung W."/>
            <person name="Tang Z."/>
            <person name="Tsuchiya D."/>
            <person name="Tu H."/>
            <person name="Vos H."/>
            <person name="Wang M."/>
            <person name="Wolf Y.I."/>
            <person name="Yamagata H."/>
            <person name="Yamada T."/>
            <person name="Ye Y."/>
            <person name="Shaw J.R."/>
            <person name="Andrews J."/>
            <person name="Crease T.J."/>
            <person name="Tang H."/>
            <person name="Lucas S.M."/>
            <person name="Robertson H.M."/>
            <person name="Bork P."/>
            <person name="Koonin E.V."/>
            <person name="Zdobnov E.M."/>
            <person name="Grigoriev I.V."/>
            <person name="Lynch M."/>
            <person name="Boore J.L."/>
        </authorList>
    </citation>
    <scope>NUCLEOTIDE SEQUENCE [LARGE SCALE GENOMIC DNA]</scope>
</reference>
<dbReference type="AlphaFoldDB" id="E9HSA3"/>
<gene>
    <name evidence="1" type="ORF">DAPPUDRAFT_264763</name>
</gene>